<dbReference type="GeneID" id="60324625"/>
<proteinExistence type="predicted"/>
<sequence length="65" mass="7595">MGGHDCRRVSRRFGHPRRWLITKSGGRWIVRPPVGTFWGRRTSHATAELAIANYLFQTQHHRRSA</sequence>
<evidence type="ECO:0000313" key="1">
    <source>
        <dbReference type="EMBL" id="QAU06485.1"/>
    </source>
</evidence>
<dbReference type="RefSeq" id="YP_009953158.1">
    <property type="nucleotide sequence ID" value="NC_051619.1"/>
</dbReference>
<accession>A0A410TBS4</accession>
<evidence type="ECO:0000313" key="2">
    <source>
        <dbReference type="Proteomes" id="UP000290331"/>
    </source>
</evidence>
<dbReference type="EMBL" id="MK376955">
    <property type="protein sequence ID" value="QAU06485.1"/>
    <property type="molecule type" value="Genomic_DNA"/>
</dbReference>
<gene>
    <name evidence="1" type="primary">67</name>
    <name evidence="1" type="ORF">SEA_KISI_67</name>
</gene>
<keyword evidence="2" id="KW-1185">Reference proteome</keyword>
<name>A0A410TBS4_9CAUD</name>
<organism evidence="1 2">
    <name type="scientific">Mycobacterium phage KiSi</name>
    <dbReference type="NCBI Taxonomy" id="2507856"/>
    <lineage>
        <taxon>Viruses</taxon>
        <taxon>Duplodnaviria</taxon>
        <taxon>Heunggongvirae</taxon>
        <taxon>Uroviricota</taxon>
        <taxon>Caudoviricetes</taxon>
        <taxon>Weiservirinae</taxon>
        <taxon>Anayavirus</taxon>
        <taxon>Anayavirus kisi</taxon>
    </lineage>
</organism>
<dbReference type="Proteomes" id="UP000290331">
    <property type="component" value="Segment"/>
</dbReference>
<reference evidence="1 2" key="1">
    <citation type="submission" date="2019-01" db="EMBL/GenBank/DDBJ databases">
        <authorList>
            <person name="Kinder M."/>
            <person name="Sitio E."/>
            <person name="Ackerson L."/>
            <person name="Anderson L."/>
            <person name="Cottrell A."/>
            <person name="Eggleston T."/>
            <person name="Kiefer A."/>
            <person name="Ukcamaj A."/>
            <person name="Vendrell P."/>
            <person name="Waytashek C."/>
            <person name="Yeo A."/>
            <person name="Braley A.B."/>
            <person name="Ettinger A.-S.H."/>
            <person name="Ettinger W.F."/>
            <person name="Anders K.R."/>
            <person name="Bradley K.W."/>
            <person name="Asai D.J."/>
            <person name="Bowman C.A."/>
            <person name="Russell D.A."/>
            <person name="Pope W.H."/>
            <person name="Jacobs-Sera D."/>
            <person name="Hendrix R.W."/>
            <person name="Hatfull G.F."/>
        </authorList>
    </citation>
    <scope>NUCLEOTIDE SEQUENCE [LARGE SCALE GENOMIC DNA]</scope>
</reference>
<dbReference type="KEGG" id="vg:60324625"/>
<protein>
    <submittedName>
        <fullName evidence="1">Uncharacterized protein</fullName>
    </submittedName>
</protein>